<feature type="non-terminal residue" evidence="2">
    <location>
        <position position="1"/>
    </location>
</feature>
<feature type="region of interest" description="Disordered" evidence="1">
    <location>
        <begin position="48"/>
        <end position="85"/>
    </location>
</feature>
<protein>
    <submittedName>
        <fullName evidence="2">Uncharacterized protein</fullName>
    </submittedName>
</protein>
<name>E8LRH5_9VIBR</name>
<dbReference type="AlphaFoldDB" id="E8LRH5"/>
<feature type="compositionally biased region" description="Basic and acidic residues" evidence="1">
    <location>
        <begin position="60"/>
        <end position="85"/>
    </location>
</feature>
<sequence>RSEKREARSEKREARSEKREDFGRVGSTRQPFSFKFRQLDQVISQHCLQHSTQSPQAPLERAKPGLEAKRSNISQDEVRSRSEAL</sequence>
<feature type="compositionally biased region" description="Basic and acidic residues" evidence="1">
    <location>
        <begin position="1"/>
        <end position="23"/>
    </location>
</feature>
<evidence type="ECO:0000313" key="2">
    <source>
        <dbReference type="EMBL" id="EGA66710.1"/>
    </source>
</evidence>
<dbReference type="Proteomes" id="UP000004371">
    <property type="component" value="Unassembled WGS sequence"/>
</dbReference>
<evidence type="ECO:0000256" key="1">
    <source>
        <dbReference type="SAM" id="MobiDB-lite"/>
    </source>
</evidence>
<accession>E8LRH5</accession>
<keyword evidence="3" id="KW-1185">Reference proteome</keyword>
<proteinExistence type="predicted"/>
<comment type="caution">
    <text evidence="2">The sequence shown here is derived from an EMBL/GenBank/DDBJ whole genome shotgun (WGS) entry which is preliminary data.</text>
</comment>
<feature type="region of interest" description="Disordered" evidence="1">
    <location>
        <begin position="1"/>
        <end position="30"/>
    </location>
</feature>
<dbReference type="EMBL" id="AEVS01000032">
    <property type="protein sequence ID" value="EGA66710.1"/>
    <property type="molecule type" value="Genomic_DNA"/>
</dbReference>
<organism evidence="2 3">
    <name type="scientific">Vibrio brasiliensis LMG 20546</name>
    <dbReference type="NCBI Taxonomy" id="945543"/>
    <lineage>
        <taxon>Bacteria</taxon>
        <taxon>Pseudomonadati</taxon>
        <taxon>Pseudomonadota</taxon>
        <taxon>Gammaproteobacteria</taxon>
        <taxon>Vibrionales</taxon>
        <taxon>Vibrionaceae</taxon>
        <taxon>Vibrio</taxon>
        <taxon>Vibrio oreintalis group</taxon>
    </lineage>
</organism>
<reference evidence="2 3" key="1">
    <citation type="journal article" date="2012" name="Int. J. Syst. Evol. Microbiol.">
        <title>Vibrio caribbeanicus sp. nov., isolated from the marine sponge Scleritoderma cyanea.</title>
        <authorList>
            <person name="Hoffmann M."/>
            <person name="Monday S.R."/>
            <person name="Allard M.W."/>
            <person name="Strain E.A."/>
            <person name="Whittaker P."/>
            <person name="Naum M."/>
            <person name="McCarthy P.J."/>
            <person name="Lopez J.V."/>
            <person name="Fischer M."/>
            <person name="Brown E.W."/>
        </authorList>
    </citation>
    <scope>NUCLEOTIDE SEQUENCE [LARGE SCALE GENOMIC DNA]</scope>
    <source>
        <strain evidence="2 3">LMG 20546</strain>
    </source>
</reference>
<evidence type="ECO:0000313" key="3">
    <source>
        <dbReference type="Proteomes" id="UP000004371"/>
    </source>
</evidence>
<gene>
    <name evidence="2" type="ORF">VIBR0546_19117</name>
</gene>